<dbReference type="SUPFAM" id="SSF51735">
    <property type="entry name" value="NAD(P)-binding Rossmann-fold domains"/>
    <property type="match status" value="1"/>
</dbReference>
<gene>
    <name evidence="5" type="ORF">GRQ65_08085</name>
</gene>
<keyword evidence="6" id="KW-1185">Reference proteome</keyword>
<evidence type="ECO:0000313" key="6">
    <source>
        <dbReference type="Proteomes" id="UP000473325"/>
    </source>
</evidence>
<dbReference type="Proteomes" id="UP000473325">
    <property type="component" value="Unassembled WGS sequence"/>
</dbReference>
<dbReference type="PANTHER" id="PTHR43103:SF5">
    <property type="entry name" value="4-EPIMERASE, PUTATIVE (AFU_ORTHOLOGUE AFUA_7G00360)-RELATED"/>
    <property type="match status" value="1"/>
</dbReference>
<dbReference type="RefSeq" id="WP_160877016.1">
    <property type="nucleotide sequence ID" value="NZ_WUEK01000004.1"/>
</dbReference>
<reference evidence="5 6" key="1">
    <citation type="submission" date="2019-12" db="EMBL/GenBank/DDBJ databases">
        <authorList>
            <person name="Kun Z."/>
        </authorList>
    </citation>
    <scope>NUCLEOTIDE SEQUENCE [LARGE SCALE GENOMIC DNA]</scope>
    <source>
        <strain evidence="5 6">YIM 123512</strain>
    </source>
</reference>
<proteinExistence type="inferred from homology"/>
<accession>A0A6L7EVR6</accession>
<dbReference type="InterPro" id="IPR036291">
    <property type="entry name" value="NAD(P)-bd_dom_sf"/>
</dbReference>
<evidence type="ECO:0000256" key="3">
    <source>
        <dbReference type="ARBA" id="ARBA00023027"/>
    </source>
</evidence>
<keyword evidence="3" id="KW-0520">NAD</keyword>
<dbReference type="Gene3D" id="3.40.50.720">
    <property type="entry name" value="NAD(P)-binding Rossmann-like Domain"/>
    <property type="match status" value="1"/>
</dbReference>
<keyword evidence="2" id="KW-0560">Oxidoreductase</keyword>
<dbReference type="PANTHER" id="PTHR43103">
    <property type="entry name" value="NUCLEOSIDE-DIPHOSPHATE-SUGAR EPIMERASE"/>
    <property type="match status" value="1"/>
</dbReference>
<evidence type="ECO:0000313" key="5">
    <source>
        <dbReference type="EMBL" id="MXG89508.1"/>
    </source>
</evidence>
<dbReference type="AlphaFoldDB" id="A0A6L7EVR6"/>
<name>A0A6L7EVR6_9ACTN</name>
<comment type="caution">
    <text evidence="5">The sequence shown here is derived from an EMBL/GenBank/DDBJ whole genome shotgun (WGS) entry which is preliminary data.</text>
</comment>
<evidence type="ECO:0000256" key="2">
    <source>
        <dbReference type="ARBA" id="ARBA00023002"/>
    </source>
</evidence>
<dbReference type="EMBL" id="WUEK01000004">
    <property type="protein sequence ID" value="MXG89508.1"/>
    <property type="molecule type" value="Genomic_DNA"/>
</dbReference>
<evidence type="ECO:0000259" key="4">
    <source>
        <dbReference type="Pfam" id="PF01370"/>
    </source>
</evidence>
<dbReference type="GO" id="GO:0016491">
    <property type="term" value="F:oxidoreductase activity"/>
    <property type="evidence" value="ECO:0007669"/>
    <property type="project" value="UniProtKB-KW"/>
</dbReference>
<dbReference type="CDD" id="cd08946">
    <property type="entry name" value="SDR_e"/>
    <property type="match status" value="1"/>
</dbReference>
<dbReference type="InterPro" id="IPR001509">
    <property type="entry name" value="Epimerase_deHydtase"/>
</dbReference>
<protein>
    <submittedName>
        <fullName evidence="5">NAD-dependent epimerase/dehydratase family protein</fullName>
    </submittedName>
</protein>
<organism evidence="5 6">
    <name type="scientific">Nocardioides flavescens</name>
    <dbReference type="NCBI Taxonomy" id="2691959"/>
    <lineage>
        <taxon>Bacteria</taxon>
        <taxon>Bacillati</taxon>
        <taxon>Actinomycetota</taxon>
        <taxon>Actinomycetes</taxon>
        <taxon>Propionibacteriales</taxon>
        <taxon>Nocardioidaceae</taxon>
        <taxon>Nocardioides</taxon>
    </lineage>
</organism>
<feature type="domain" description="NAD-dependent epimerase/dehydratase" evidence="4">
    <location>
        <begin position="3"/>
        <end position="171"/>
    </location>
</feature>
<comment type="similarity">
    <text evidence="1">Belongs to the NAD(P)-dependent epimerase/dehydratase family.</text>
</comment>
<evidence type="ECO:0000256" key="1">
    <source>
        <dbReference type="ARBA" id="ARBA00007637"/>
    </source>
</evidence>
<dbReference type="Pfam" id="PF01370">
    <property type="entry name" value="Epimerase"/>
    <property type="match status" value="1"/>
</dbReference>
<sequence length="273" mass="29176">MRVLVTGAAGSIGQVVTLGLLERGHDVVGLDRVPAPDHGDLPWHTLDCADPDAVAAVFAEQSAERPLDAVVHLAGHPGEASLPDSLTSHVVTTAALLDAMVEHGVRRLVYAGSNHAVGHTPRRELPGELLDVDTRPRPDTFYGVGKVAAEGLLSLYADRYGLDLVSCRIGSFLPEPTTVRNLSTWLSHDDCVRMVEAALTAPAPGFAVLYGISANTRAWWDLAPGRALGYEPRDDAEEWADRIAARPEDDAEAAHVGGPFAGEEFYRPALDRA</sequence>